<dbReference type="PANTHER" id="PTHR48111">
    <property type="entry name" value="REGULATOR OF RPOS"/>
    <property type="match status" value="1"/>
</dbReference>
<name>A0A7R8WHR5_9CRUS</name>
<sequence length="201" mass="23199">MKILIAEDDYTTRLMVQVILERWKYNVEAAADGKEAWQILKDSSRQPQIAILDWEMPEIDGLELCQRIRALQSKKPIYIILLTARTNKNDIVDGLDAGADDYITKPFDEKELRARVQVAERMVRTQETLTSTVEELRQALDHVDTLQGILPICMHCHGIRSDDEAWHRLEKYIETHTMAKFSHSICPTCMSKNSRKNGEKS</sequence>
<organism evidence="5">
    <name type="scientific">Cyprideis torosa</name>
    <dbReference type="NCBI Taxonomy" id="163714"/>
    <lineage>
        <taxon>Eukaryota</taxon>
        <taxon>Metazoa</taxon>
        <taxon>Ecdysozoa</taxon>
        <taxon>Arthropoda</taxon>
        <taxon>Crustacea</taxon>
        <taxon>Oligostraca</taxon>
        <taxon>Ostracoda</taxon>
        <taxon>Podocopa</taxon>
        <taxon>Podocopida</taxon>
        <taxon>Cytherocopina</taxon>
        <taxon>Cytheroidea</taxon>
        <taxon>Cytherideidae</taxon>
        <taxon>Cyprideis</taxon>
    </lineage>
</organism>
<dbReference type="PROSITE" id="PS50110">
    <property type="entry name" value="RESPONSE_REGULATORY"/>
    <property type="match status" value="1"/>
</dbReference>
<dbReference type="InterPro" id="IPR039420">
    <property type="entry name" value="WalR-like"/>
</dbReference>
<gene>
    <name evidence="5" type="ORF">CTOB1V02_LOCUS9786</name>
</gene>
<dbReference type="OrthoDB" id="10061308at2759"/>
<reference evidence="5" key="1">
    <citation type="submission" date="2020-11" db="EMBL/GenBank/DDBJ databases">
        <authorList>
            <person name="Tran Van P."/>
        </authorList>
    </citation>
    <scope>NUCLEOTIDE SEQUENCE</scope>
</reference>
<dbReference type="GO" id="GO:0006355">
    <property type="term" value="P:regulation of DNA-templated transcription"/>
    <property type="evidence" value="ECO:0007669"/>
    <property type="project" value="TreeGrafter"/>
</dbReference>
<evidence type="ECO:0000313" key="5">
    <source>
        <dbReference type="EMBL" id="CAD7231943.1"/>
    </source>
</evidence>
<dbReference type="GO" id="GO:0032993">
    <property type="term" value="C:protein-DNA complex"/>
    <property type="evidence" value="ECO:0007669"/>
    <property type="project" value="TreeGrafter"/>
</dbReference>
<dbReference type="InterPro" id="IPR011006">
    <property type="entry name" value="CheY-like_superfamily"/>
</dbReference>
<accession>A0A7R8WHR5</accession>
<evidence type="ECO:0000256" key="4">
    <source>
        <dbReference type="ARBA" id="ARBA00023163"/>
    </source>
</evidence>
<proteinExistence type="predicted"/>
<dbReference type="SMART" id="SM00448">
    <property type="entry name" value="REC"/>
    <property type="match status" value="1"/>
</dbReference>
<dbReference type="SUPFAM" id="SSF52172">
    <property type="entry name" value="CheY-like"/>
    <property type="match status" value="1"/>
</dbReference>
<dbReference type="GO" id="GO:0000156">
    <property type="term" value="F:phosphorelay response regulator activity"/>
    <property type="evidence" value="ECO:0007669"/>
    <property type="project" value="TreeGrafter"/>
</dbReference>
<dbReference type="PANTHER" id="PTHR48111:SF4">
    <property type="entry name" value="DNA-BINDING DUAL TRANSCRIPTIONAL REGULATOR OMPR"/>
    <property type="match status" value="1"/>
</dbReference>
<dbReference type="CDD" id="cd17574">
    <property type="entry name" value="REC_OmpR"/>
    <property type="match status" value="1"/>
</dbReference>
<keyword evidence="1" id="KW-0597">Phosphoprotein</keyword>
<keyword evidence="2" id="KW-0805">Transcription regulation</keyword>
<evidence type="ECO:0000256" key="3">
    <source>
        <dbReference type="ARBA" id="ARBA00023125"/>
    </source>
</evidence>
<dbReference type="EMBL" id="OB664047">
    <property type="protein sequence ID" value="CAD7231943.1"/>
    <property type="molecule type" value="Genomic_DNA"/>
</dbReference>
<evidence type="ECO:0000256" key="2">
    <source>
        <dbReference type="ARBA" id="ARBA00023015"/>
    </source>
</evidence>
<keyword evidence="3" id="KW-0238">DNA-binding</keyword>
<dbReference type="InterPro" id="IPR001789">
    <property type="entry name" value="Sig_transdc_resp-reg_receiver"/>
</dbReference>
<keyword evidence="4" id="KW-0804">Transcription</keyword>
<protein>
    <submittedName>
        <fullName evidence="5">Uncharacterized protein</fullName>
    </submittedName>
</protein>
<dbReference type="Pfam" id="PF00072">
    <property type="entry name" value="Response_reg"/>
    <property type="match status" value="1"/>
</dbReference>
<dbReference type="GO" id="GO:0005829">
    <property type="term" value="C:cytosol"/>
    <property type="evidence" value="ECO:0007669"/>
    <property type="project" value="TreeGrafter"/>
</dbReference>
<dbReference type="Gene3D" id="3.40.50.2300">
    <property type="match status" value="1"/>
</dbReference>
<evidence type="ECO:0000256" key="1">
    <source>
        <dbReference type="ARBA" id="ARBA00022553"/>
    </source>
</evidence>
<dbReference type="GO" id="GO:0000976">
    <property type="term" value="F:transcription cis-regulatory region binding"/>
    <property type="evidence" value="ECO:0007669"/>
    <property type="project" value="TreeGrafter"/>
</dbReference>
<dbReference type="AlphaFoldDB" id="A0A7R8WHR5"/>